<evidence type="ECO:0000313" key="3">
    <source>
        <dbReference type="Proteomes" id="UP000266673"/>
    </source>
</evidence>
<dbReference type="EMBL" id="QKWP01000071">
    <property type="protein sequence ID" value="RIB28260.1"/>
    <property type="molecule type" value="Genomic_DNA"/>
</dbReference>
<accession>A0A397W0H7</accession>
<proteinExistence type="predicted"/>
<evidence type="ECO:0000256" key="1">
    <source>
        <dbReference type="SAM" id="MobiDB-lite"/>
    </source>
</evidence>
<reference evidence="2 3" key="1">
    <citation type="submission" date="2018-06" db="EMBL/GenBank/DDBJ databases">
        <title>Comparative genomics reveals the genomic features of Rhizophagus irregularis, R. cerebriforme, R. diaphanum and Gigaspora rosea, and their symbiotic lifestyle signature.</title>
        <authorList>
            <person name="Morin E."/>
            <person name="San Clemente H."/>
            <person name="Chen E.C.H."/>
            <person name="De La Providencia I."/>
            <person name="Hainaut M."/>
            <person name="Kuo A."/>
            <person name="Kohler A."/>
            <person name="Murat C."/>
            <person name="Tang N."/>
            <person name="Roy S."/>
            <person name="Loubradou J."/>
            <person name="Henrissat B."/>
            <person name="Grigoriev I.V."/>
            <person name="Corradi N."/>
            <person name="Roux C."/>
            <person name="Martin F.M."/>
        </authorList>
    </citation>
    <scope>NUCLEOTIDE SEQUENCE [LARGE SCALE GENOMIC DNA]</scope>
    <source>
        <strain evidence="2 3">DAOM 194757</strain>
    </source>
</reference>
<protein>
    <submittedName>
        <fullName evidence="2">Uncharacterized protein</fullName>
    </submittedName>
</protein>
<sequence>MKKKKRESNSIEEVESLADDEPAVTENIEDKPNKVSLCAKYFLENLVQSEIKKLNIGHRLGQFWTILDVGQKYSIDTSK</sequence>
<evidence type="ECO:0000313" key="2">
    <source>
        <dbReference type="EMBL" id="RIB28260.1"/>
    </source>
</evidence>
<dbReference type="AlphaFoldDB" id="A0A397W0H7"/>
<feature type="region of interest" description="Disordered" evidence="1">
    <location>
        <begin position="1"/>
        <end position="26"/>
    </location>
</feature>
<gene>
    <name evidence="2" type="ORF">C2G38_2158362</name>
</gene>
<feature type="compositionally biased region" description="Acidic residues" evidence="1">
    <location>
        <begin position="10"/>
        <end position="23"/>
    </location>
</feature>
<comment type="caution">
    <text evidence="2">The sequence shown here is derived from an EMBL/GenBank/DDBJ whole genome shotgun (WGS) entry which is preliminary data.</text>
</comment>
<dbReference type="Proteomes" id="UP000266673">
    <property type="component" value="Unassembled WGS sequence"/>
</dbReference>
<organism evidence="2 3">
    <name type="scientific">Gigaspora rosea</name>
    <dbReference type="NCBI Taxonomy" id="44941"/>
    <lineage>
        <taxon>Eukaryota</taxon>
        <taxon>Fungi</taxon>
        <taxon>Fungi incertae sedis</taxon>
        <taxon>Mucoromycota</taxon>
        <taxon>Glomeromycotina</taxon>
        <taxon>Glomeromycetes</taxon>
        <taxon>Diversisporales</taxon>
        <taxon>Gigasporaceae</taxon>
        <taxon>Gigaspora</taxon>
    </lineage>
</organism>
<name>A0A397W0H7_9GLOM</name>
<dbReference type="OrthoDB" id="10568967at2759"/>
<keyword evidence="3" id="KW-1185">Reference proteome</keyword>